<dbReference type="OrthoDB" id="9758229at2"/>
<feature type="region of interest" description="Disordered" evidence="1">
    <location>
        <begin position="1555"/>
        <end position="1588"/>
    </location>
</feature>
<feature type="region of interest" description="Disordered" evidence="1">
    <location>
        <begin position="1323"/>
        <end position="1357"/>
    </location>
</feature>
<gene>
    <name evidence="4" type="ORF">WM40_03745</name>
</gene>
<evidence type="ECO:0000313" key="4">
    <source>
        <dbReference type="EMBL" id="KKB64570.1"/>
    </source>
</evidence>
<feature type="region of interest" description="Disordered" evidence="1">
    <location>
        <begin position="49"/>
        <end position="83"/>
    </location>
</feature>
<dbReference type="Pfam" id="PF14331">
    <property type="entry name" value="IcmF-related_N"/>
    <property type="match status" value="1"/>
</dbReference>
<name>A0A0F5K3R5_9BURK</name>
<dbReference type="PANTHER" id="PTHR36153:SF1">
    <property type="entry name" value="TYPE VI SECRETION SYSTEM COMPONENT TSSM1"/>
    <property type="match status" value="1"/>
</dbReference>
<dbReference type="RefSeq" id="WP_046152214.1">
    <property type="nucleotide sequence ID" value="NZ_CADFGU010000005.1"/>
</dbReference>
<evidence type="ECO:0000259" key="3">
    <source>
        <dbReference type="Pfam" id="PF14331"/>
    </source>
</evidence>
<organism evidence="4 5">
    <name type="scientific">Robbsia andropogonis</name>
    <dbReference type="NCBI Taxonomy" id="28092"/>
    <lineage>
        <taxon>Bacteria</taxon>
        <taxon>Pseudomonadati</taxon>
        <taxon>Pseudomonadota</taxon>
        <taxon>Betaproteobacteria</taxon>
        <taxon>Burkholderiales</taxon>
        <taxon>Burkholderiaceae</taxon>
        <taxon>Robbsia</taxon>
    </lineage>
</organism>
<dbReference type="Proteomes" id="UP000033618">
    <property type="component" value="Unassembled WGS sequence"/>
</dbReference>
<dbReference type="PATRIC" id="fig|28092.6.peg.893"/>
<feature type="region of interest" description="Disordered" evidence="1">
    <location>
        <begin position="808"/>
        <end position="836"/>
    </location>
</feature>
<dbReference type="STRING" id="28092.WM40_03745"/>
<reference evidence="4 5" key="1">
    <citation type="submission" date="2015-03" db="EMBL/GenBank/DDBJ databases">
        <title>Draft Genome Sequence of Burkholderia andropogonis type strain ICMP2807, isolated from Sorghum bicolor.</title>
        <authorList>
            <person name="Lopes-Santos L."/>
            <person name="Castro D.B."/>
            <person name="Ottoboni L.M."/>
            <person name="Park D."/>
            <person name="Weirc B.S."/>
            <person name="Destefano S.A."/>
        </authorList>
    </citation>
    <scope>NUCLEOTIDE SEQUENCE [LARGE SCALE GENOMIC DNA]</scope>
    <source>
        <strain evidence="4 5">ICMP2807</strain>
    </source>
</reference>
<keyword evidence="2" id="KW-1133">Transmembrane helix</keyword>
<keyword evidence="2" id="KW-0472">Membrane</keyword>
<dbReference type="EMBL" id="LAQU01000003">
    <property type="protein sequence ID" value="KKB64570.1"/>
    <property type="molecule type" value="Genomic_DNA"/>
</dbReference>
<accession>A0A0F5K3R5</accession>
<dbReference type="PANTHER" id="PTHR36153">
    <property type="entry name" value="INNER MEMBRANE PROTEIN-RELATED"/>
    <property type="match status" value="1"/>
</dbReference>
<keyword evidence="5" id="KW-1185">Reference proteome</keyword>
<feature type="compositionally biased region" description="Basic and acidic residues" evidence="1">
    <location>
        <begin position="49"/>
        <end position="70"/>
    </location>
</feature>
<proteinExistence type="predicted"/>
<keyword evidence="2" id="KW-0812">Transmembrane</keyword>
<sequence length="1588" mass="170886">MNSVSAVPLLSSLPGVSHTVVIGAVVSGIVLLAAVIVAMLAYRKKRRESRAAQKVEAAPKREPTPSEGERPPAAAGSKPGETPLAHVLRGLRRDFRARAGTLDARTGTPYMRYDVPCLVVLNASPDAKPLPLSNLDVTPWVPNSATDPLAAENVSLSSRLLWRWKRWQRAKAFREGPETPALPGMTWTFADRGVVIELRQPLIDFVPSSGMPGQPQPVWDTFLRCSSRYRPRRPLDAVVLVLPVHLLRDDSVQGHLALQEAAQLAHQRLWHLQRLFAMRVTVYVVISECESIPGFDAFARSLSEPARQSMVGWSSPYSPDRLWDEKWVDEALNHLGDVVNASVVAHFAASIDRGEMERIVGGCDRAAVRWLALLDALSALRQPLHRYMEALMRPNAYHDPFLLRGLYWGGDIAGDAAGAESDNARSEPVFYRDLLLRKAFAEIGLTRASATVALRSRSGHRLMRWGATALLCGWAAGLGVATWQTAARGKVLADVLRGLRGDQRMMAAAAQRQEWLPVGWYSSKTLSLLALDETLAGPLARVTMPGVWLPFDRLDARISDRFHLVFGAMAVVAFERELGRKVHALTGAPMDPLTGEILPMAQATRCDASLDAGDMVGMASACNAALPAVAAATLAPFDRPAMRDLLAYLKGVEALEQALGAWKRLRMGDNASEDADEDFRSVIRYLMNVEVRGDVAHSLRRFSRYSNKTQFVPSLKNPALRAAVQRRWQIHAVTVRHDLLSANCLLSTDKRVQAMLQALGQGVSPDGGPINWPVQYAHIVSLLDDEATMVAGGGWRWILDDAGRAGQPISSGESANRTGPGSANEQGETLALPPVGVPRRMSDEIDEIAGRVSASTMLGAATASAWRDDWWRAQRGLQSDLRQWLANPKSGLLWNASDATWHLKPARIALRGALGNLMEQSFMTSVPARDLPAPAPGQVLRWRLDRLAGPEALDDARKQLLAKTVLPLSPDLAQDVTRGADKQLAALLLRRLADAAQLVPVSVMADPASAAGRSSAPAVQIALKQIADSLTLLDATPAVQQLQERLSADAMSWLQMLDQRLNASDLYAVARVTAADGPCGPMNARVESDRVVPVPSMACAFAVRTQSALASFVGEQSATIVDWGGQATTLLPLLTTADANTALARKWRGIVEDLARYAVRSPMSSLLQLEQFILAAGPPGAGAPIDGGACARLASTAPRSASQDYFSETQWRLYRWLSTQCQAASSMRRRADWRAFQTVFNTYLAGHSPFASPLRGSGERQPEAANPSQVAQALMLFRRFKGATVSAGAGVFDGNRGSSVMPSSVSAFARQFDMMSRILTPLTGGAESKSSGSGLRGKDGLPANDGPREPSLASAATAGGNDMSALVSADTGTPGGLGLKVAFRVNKQLEQYGNQIIDWTFASGAQRVSKQRDALPAKASASLAWRPGDPIVLTLRLADEAQIRIGADPRQSAMATDGRTVIFRFDDTWALLSMIDRHRASTGTDGITLAFSFPVTPCVRDETMGCRAPLSKAALAAADALRQDAPSGPSSVLNARVFIGLTLLQAGGLPPDGSGSIAGLRAGDGSRSVATPRAVDWPAQRPSHAPAW</sequence>
<feature type="transmembrane region" description="Helical" evidence="2">
    <location>
        <begin position="20"/>
        <end position="42"/>
    </location>
</feature>
<evidence type="ECO:0000256" key="1">
    <source>
        <dbReference type="SAM" id="MobiDB-lite"/>
    </source>
</evidence>
<comment type="caution">
    <text evidence="4">The sequence shown here is derived from an EMBL/GenBank/DDBJ whole genome shotgun (WGS) entry which is preliminary data.</text>
</comment>
<dbReference type="InterPro" id="IPR025743">
    <property type="entry name" value="TssM1_N"/>
</dbReference>
<dbReference type="InterPro" id="IPR053156">
    <property type="entry name" value="T6SS_TssM-like"/>
</dbReference>
<feature type="compositionally biased region" description="Polar residues" evidence="1">
    <location>
        <begin position="808"/>
        <end position="827"/>
    </location>
</feature>
<evidence type="ECO:0000313" key="5">
    <source>
        <dbReference type="Proteomes" id="UP000033618"/>
    </source>
</evidence>
<evidence type="ECO:0000256" key="2">
    <source>
        <dbReference type="SAM" id="Phobius"/>
    </source>
</evidence>
<feature type="domain" description="Type VI secretion system component TssM1 N-terminal" evidence="3">
    <location>
        <begin position="218"/>
        <end position="464"/>
    </location>
</feature>
<protein>
    <recommendedName>
        <fullName evidence="3">Type VI secretion system component TssM1 N-terminal domain-containing protein</fullName>
    </recommendedName>
</protein>
<feature type="transmembrane region" description="Helical" evidence="2">
    <location>
        <begin position="465"/>
        <end position="483"/>
    </location>
</feature>